<keyword evidence="1" id="KW-0732">Signal</keyword>
<feature type="signal peptide" evidence="1">
    <location>
        <begin position="1"/>
        <end position="22"/>
    </location>
</feature>
<evidence type="ECO:0000313" key="3">
    <source>
        <dbReference type="Proteomes" id="UP001230978"/>
    </source>
</evidence>
<dbReference type="Proteomes" id="UP001230978">
    <property type="component" value="Chromosome"/>
</dbReference>
<keyword evidence="3" id="KW-1185">Reference proteome</keyword>
<accession>A0ABY8Q640</accession>
<evidence type="ECO:0008006" key="4">
    <source>
        <dbReference type="Google" id="ProtNLM"/>
    </source>
</evidence>
<feature type="chain" id="PRO_5046566252" description="Lipoprotein" evidence="1">
    <location>
        <begin position="23"/>
        <end position="119"/>
    </location>
</feature>
<name>A0ABY8Q640_9RHOB</name>
<dbReference type="RefSeq" id="WP_281466135.1">
    <property type="nucleotide sequence ID" value="NZ_CP124535.1"/>
</dbReference>
<reference evidence="2 3" key="1">
    <citation type="submission" date="2023-04" db="EMBL/GenBank/DDBJ databases">
        <title>YMD61, complete Genome.</title>
        <authorList>
            <person name="Zhang J."/>
        </authorList>
    </citation>
    <scope>NUCLEOTIDE SEQUENCE [LARGE SCALE GENOMIC DNA]</scope>
    <source>
        <strain evidence="2 3">YMD61</strain>
    </source>
</reference>
<evidence type="ECO:0000313" key="2">
    <source>
        <dbReference type="EMBL" id="WGV16113.1"/>
    </source>
</evidence>
<dbReference type="PROSITE" id="PS51257">
    <property type="entry name" value="PROKAR_LIPOPROTEIN"/>
    <property type="match status" value="1"/>
</dbReference>
<sequence length="119" mass="12379">MRWAVLAVGVLALAGCAGIMQAPVPQAARLSAEVLTVSLADGTVCRADWAAAGGSGRLEPCGPGYAYRVTVVERPNLLRQFWTGLTQALGAEGVVPPMAKVEITGEGRSWTFVSPPTVE</sequence>
<gene>
    <name evidence="2" type="ORF">QF092_17985</name>
</gene>
<proteinExistence type="predicted"/>
<dbReference type="EMBL" id="CP124535">
    <property type="protein sequence ID" value="WGV16113.1"/>
    <property type="molecule type" value="Genomic_DNA"/>
</dbReference>
<organism evidence="2 3">
    <name type="scientific">Fuscovulum ytuae</name>
    <dbReference type="NCBI Taxonomy" id="3042299"/>
    <lineage>
        <taxon>Bacteria</taxon>
        <taxon>Pseudomonadati</taxon>
        <taxon>Pseudomonadota</taxon>
        <taxon>Alphaproteobacteria</taxon>
        <taxon>Rhodobacterales</taxon>
        <taxon>Paracoccaceae</taxon>
        <taxon>Fuscovulum</taxon>
    </lineage>
</organism>
<evidence type="ECO:0000256" key="1">
    <source>
        <dbReference type="SAM" id="SignalP"/>
    </source>
</evidence>
<protein>
    <recommendedName>
        <fullName evidence="4">Lipoprotein</fullName>
    </recommendedName>
</protein>